<protein>
    <submittedName>
        <fullName evidence="2">NADH dehydrogenase subunit 6</fullName>
    </submittedName>
</protein>
<name>A0A1S5PLV3_9EUPU</name>
<keyword evidence="1" id="KW-1133">Transmembrane helix</keyword>
<keyword evidence="2" id="KW-0496">Mitochondrion</keyword>
<proteinExistence type="predicted"/>
<feature type="transmembrane region" description="Helical" evidence="1">
    <location>
        <begin position="52"/>
        <end position="73"/>
    </location>
</feature>
<evidence type="ECO:0000256" key="1">
    <source>
        <dbReference type="SAM" id="Phobius"/>
    </source>
</evidence>
<feature type="transmembrane region" description="Helical" evidence="1">
    <location>
        <begin position="89"/>
        <end position="107"/>
    </location>
</feature>
<gene>
    <name evidence="2" type="primary">ND6</name>
</gene>
<evidence type="ECO:0000313" key="2">
    <source>
        <dbReference type="EMBL" id="ALB78228.1"/>
    </source>
</evidence>
<sequence length="159" mass="18139">MMVSLLSGLLMLTVVCFFSFFMSATPLAMVLAFMVMIMSSAFLSFMFMTELLVYLLFLVYMGGLLVLVTYMIIMSSNWVMEWSVTNKKMLVLGGVFMMVVVLMYNWISFNHSEVFKCQQYTPMDLSCIILLGLLLLYVFTNICNLLFKGGRTFTVGKNT</sequence>
<dbReference type="EMBL" id="KT001074">
    <property type="protein sequence ID" value="ALB78228.1"/>
    <property type="molecule type" value="Genomic_DNA"/>
</dbReference>
<dbReference type="AlphaFoldDB" id="A0A1S5PLV3"/>
<keyword evidence="1" id="KW-0472">Membrane</keyword>
<organism evidence="2">
    <name type="scientific">Camaena poyuensis</name>
    <dbReference type="NCBI Taxonomy" id="1708535"/>
    <lineage>
        <taxon>Eukaryota</taxon>
        <taxon>Metazoa</taxon>
        <taxon>Spiralia</taxon>
        <taxon>Lophotrochozoa</taxon>
        <taxon>Mollusca</taxon>
        <taxon>Gastropoda</taxon>
        <taxon>Heterobranchia</taxon>
        <taxon>Euthyneura</taxon>
        <taxon>Panpulmonata</taxon>
        <taxon>Eupulmonata</taxon>
        <taxon>Stylommatophora</taxon>
        <taxon>Helicina</taxon>
        <taxon>Camaenoidea</taxon>
        <taxon>Camaenidae</taxon>
        <taxon>Camaena</taxon>
    </lineage>
</organism>
<reference evidence="2" key="1">
    <citation type="journal article" date="2016" name="Zookeys">
        <title>The mitochondrial genome of the land snail Cernuella virgata (Da Costa, 1778): the first complete sequence in the family Hygromiidae (Pulmonata, Stylommatophora).</title>
        <authorList>
            <person name="Lin J.H."/>
            <person name="Zhou W.C."/>
            <person name="Ding H.L."/>
            <person name="Wang P."/>
            <person name="Ai H.M."/>
        </authorList>
    </citation>
    <scope>NUCLEOTIDE SEQUENCE</scope>
</reference>
<feature type="transmembrane region" description="Helical" evidence="1">
    <location>
        <begin position="128"/>
        <end position="147"/>
    </location>
</feature>
<geneLocation type="mitochondrion" evidence="2"/>
<feature type="transmembrane region" description="Helical" evidence="1">
    <location>
        <begin position="27"/>
        <end position="45"/>
    </location>
</feature>
<accession>A0A1S5PLV3</accession>
<keyword evidence="1" id="KW-0812">Transmembrane</keyword>